<dbReference type="InterPro" id="IPR013332">
    <property type="entry name" value="KPR_N"/>
</dbReference>
<accession>A0A1L7XT07</accession>
<evidence type="ECO:0000313" key="3">
    <source>
        <dbReference type="EMBL" id="CZR68160.1"/>
    </source>
</evidence>
<evidence type="ECO:0000313" key="4">
    <source>
        <dbReference type="Proteomes" id="UP000184330"/>
    </source>
</evidence>
<dbReference type="InterPro" id="IPR008927">
    <property type="entry name" value="6-PGluconate_DH-like_C_sf"/>
</dbReference>
<keyword evidence="4" id="KW-1185">Reference proteome</keyword>
<dbReference type="Pfam" id="PF08546">
    <property type="entry name" value="ApbA_C"/>
    <property type="match status" value="1"/>
</dbReference>
<dbReference type="GO" id="GO:0005737">
    <property type="term" value="C:cytoplasm"/>
    <property type="evidence" value="ECO:0007669"/>
    <property type="project" value="TreeGrafter"/>
</dbReference>
<dbReference type="STRING" id="576137.A0A1L7XT07"/>
<proteinExistence type="predicted"/>
<name>A0A1L7XT07_9HELO</name>
<dbReference type="Gene3D" id="3.40.50.720">
    <property type="entry name" value="NAD(P)-binding Rossmann-like Domain"/>
    <property type="match status" value="1"/>
</dbReference>
<dbReference type="InterPro" id="IPR051402">
    <property type="entry name" value="KPR-Related"/>
</dbReference>
<dbReference type="OrthoDB" id="3609at2759"/>
<feature type="domain" description="Ketopantoate reductase N-terminal" evidence="1">
    <location>
        <begin position="8"/>
        <end position="163"/>
    </location>
</feature>
<evidence type="ECO:0000259" key="1">
    <source>
        <dbReference type="Pfam" id="PF02558"/>
    </source>
</evidence>
<sequence>MAAAKANILVVGFGGTDRVTVYNLEASGRASVTGVLRSNYQIDGNLRAVKPLLALHKHKTNRRPVHQAVPEVSNDTKPFDYIVVTTKNIPDIPPTVVDIIHPAVTPGHSVIVLIQNGVKIENPLISAFSNVVISCISRMSSAELSHGEIFHQDHDTLLIGPLDNLNIPSSTSLSAAKQFVDLYNAAGRATCVLEEDVAFIRWRKLVYNVSFNSLCAITSRDTSKLRLADFPVEELLRSVQKEIIAIAKAAGVNLPENQDEVALGADLIDAYFRPSMQQDIETDNYIEMEIIVGALLREAKRLGVLALTLNFVYSVLKTLQMRTQYKKGRVALPAMKDYGASNAALPK</sequence>
<gene>
    <name evidence="3" type="ORF">PAC_18059</name>
</gene>
<organism evidence="3 4">
    <name type="scientific">Phialocephala subalpina</name>
    <dbReference type="NCBI Taxonomy" id="576137"/>
    <lineage>
        <taxon>Eukaryota</taxon>
        <taxon>Fungi</taxon>
        <taxon>Dikarya</taxon>
        <taxon>Ascomycota</taxon>
        <taxon>Pezizomycotina</taxon>
        <taxon>Leotiomycetes</taxon>
        <taxon>Helotiales</taxon>
        <taxon>Mollisiaceae</taxon>
        <taxon>Phialocephala</taxon>
        <taxon>Phialocephala fortinii species complex</taxon>
    </lineage>
</organism>
<dbReference type="InterPro" id="IPR013752">
    <property type="entry name" value="KPA_reductase"/>
</dbReference>
<protein>
    <submittedName>
        <fullName evidence="3">Related to ketopantoate reductase</fullName>
    </submittedName>
</protein>
<reference evidence="3 4" key="1">
    <citation type="submission" date="2016-03" db="EMBL/GenBank/DDBJ databases">
        <authorList>
            <person name="Ploux O."/>
        </authorList>
    </citation>
    <scope>NUCLEOTIDE SEQUENCE [LARGE SCALE GENOMIC DNA]</scope>
    <source>
        <strain evidence="3 4">UAMH 11012</strain>
    </source>
</reference>
<dbReference type="PANTHER" id="PTHR21708">
    <property type="entry name" value="PROBABLE 2-DEHYDROPANTOATE 2-REDUCTASE"/>
    <property type="match status" value="1"/>
</dbReference>
<dbReference type="InterPro" id="IPR013328">
    <property type="entry name" value="6PGD_dom2"/>
</dbReference>
<feature type="domain" description="Ketopantoate reductase C-terminal" evidence="2">
    <location>
        <begin position="200"/>
        <end position="320"/>
    </location>
</feature>
<dbReference type="AlphaFoldDB" id="A0A1L7XT07"/>
<dbReference type="Pfam" id="PF02558">
    <property type="entry name" value="ApbA"/>
    <property type="match status" value="1"/>
</dbReference>
<dbReference type="EMBL" id="FJOG01000051">
    <property type="protein sequence ID" value="CZR68160.1"/>
    <property type="molecule type" value="Genomic_DNA"/>
</dbReference>
<dbReference type="Gene3D" id="1.10.1040.10">
    <property type="entry name" value="N-(1-d-carboxylethyl)-l-norvaline Dehydrogenase, domain 2"/>
    <property type="match status" value="1"/>
</dbReference>
<dbReference type="FunFam" id="1.10.1040.10:FF:000017">
    <property type="entry name" value="2-dehydropantoate 2-reductase"/>
    <property type="match status" value="1"/>
</dbReference>
<dbReference type="SUPFAM" id="SSF48179">
    <property type="entry name" value="6-phosphogluconate dehydrogenase C-terminal domain-like"/>
    <property type="match status" value="1"/>
</dbReference>
<dbReference type="Proteomes" id="UP000184330">
    <property type="component" value="Unassembled WGS sequence"/>
</dbReference>
<dbReference type="PANTHER" id="PTHR21708:SF30">
    <property type="entry name" value="2-DEHYDROPANTOATE 2-REDUCTASE-RELATED"/>
    <property type="match status" value="1"/>
</dbReference>
<evidence type="ECO:0000259" key="2">
    <source>
        <dbReference type="Pfam" id="PF08546"/>
    </source>
</evidence>